<evidence type="ECO:0000256" key="1">
    <source>
        <dbReference type="ARBA" id="ARBA00022679"/>
    </source>
</evidence>
<proteinExistence type="predicted"/>
<dbReference type="Gene3D" id="3.40.630.30">
    <property type="match status" value="1"/>
</dbReference>
<protein>
    <submittedName>
        <fullName evidence="4">GNAT family N-acetyltransferase</fullName>
    </submittedName>
</protein>
<dbReference type="Proteomes" id="UP000798602">
    <property type="component" value="Unassembled WGS sequence"/>
</dbReference>
<evidence type="ECO:0000313" key="5">
    <source>
        <dbReference type="Proteomes" id="UP000798602"/>
    </source>
</evidence>
<sequence>MIREATVEDLPSILEIVNYEIAHSTSIYDEEPRTLELQKNWFEEKKKDNFPVFVAIIDEIIVGFATYGTFRAKSGFRFTVEHSVYVKGEFSGRGIGKQLLETLIIFAKAKKLHRMIGCIDAENQSSIAFHEKFGFKKSGVLKETGFKFNRWLDLQFMALDLA</sequence>
<evidence type="ECO:0000256" key="2">
    <source>
        <dbReference type="ARBA" id="ARBA00023315"/>
    </source>
</evidence>
<evidence type="ECO:0000313" key="4">
    <source>
        <dbReference type="EMBL" id="NBL64315.1"/>
    </source>
</evidence>
<feature type="domain" description="N-acetyltransferase" evidence="3">
    <location>
        <begin position="1"/>
        <end position="162"/>
    </location>
</feature>
<dbReference type="PANTHER" id="PTHR43072">
    <property type="entry name" value="N-ACETYLTRANSFERASE"/>
    <property type="match status" value="1"/>
</dbReference>
<dbReference type="InterPro" id="IPR000182">
    <property type="entry name" value="GNAT_dom"/>
</dbReference>
<dbReference type="InterPro" id="IPR016181">
    <property type="entry name" value="Acyl_CoA_acyltransferase"/>
</dbReference>
<keyword evidence="2" id="KW-0012">Acyltransferase</keyword>
<gene>
    <name evidence="4" type="ORF">GV828_03755</name>
</gene>
<keyword evidence="5" id="KW-1185">Reference proteome</keyword>
<reference evidence="5" key="1">
    <citation type="submission" date="2020-01" db="EMBL/GenBank/DDBJ databases">
        <title>Sphingomonas sp. strain CSW-10.</title>
        <authorList>
            <person name="Chen W.-M."/>
        </authorList>
    </citation>
    <scope>NUCLEOTIDE SEQUENCE [LARGE SCALE GENOMIC DNA]</scope>
    <source>
        <strain evidence="5">NST-5</strain>
    </source>
</reference>
<comment type="caution">
    <text evidence="4">The sequence shown here is derived from an EMBL/GenBank/DDBJ whole genome shotgun (WGS) entry which is preliminary data.</text>
</comment>
<dbReference type="Pfam" id="PF13420">
    <property type="entry name" value="Acetyltransf_4"/>
    <property type="match status" value="1"/>
</dbReference>
<organism evidence="4 5">
    <name type="scientific">Flavobacterium ichthyis</name>
    <dbReference type="NCBI Taxonomy" id="2698827"/>
    <lineage>
        <taxon>Bacteria</taxon>
        <taxon>Pseudomonadati</taxon>
        <taxon>Bacteroidota</taxon>
        <taxon>Flavobacteriia</taxon>
        <taxon>Flavobacteriales</taxon>
        <taxon>Flavobacteriaceae</taxon>
        <taxon>Flavobacterium</taxon>
    </lineage>
</organism>
<dbReference type="CDD" id="cd04301">
    <property type="entry name" value="NAT_SF"/>
    <property type="match status" value="1"/>
</dbReference>
<dbReference type="EMBL" id="JAABLM010000003">
    <property type="protein sequence ID" value="NBL64315.1"/>
    <property type="molecule type" value="Genomic_DNA"/>
</dbReference>
<dbReference type="PANTHER" id="PTHR43072:SF23">
    <property type="entry name" value="UPF0039 PROTEIN C11D3.02C"/>
    <property type="match status" value="1"/>
</dbReference>
<evidence type="ECO:0000259" key="3">
    <source>
        <dbReference type="PROSITE" id="PS51186"/>
    </source>
</evidence>
<keyword evidence="1" id="KW-0808">Transferase</keyword>
<accession>A0ABW9Z664</accession>
<name>A0ABW9Z664_9FLAO</name>
<dbReference type="RefSeq" id="WP_166536139.1">
    <property type="nucleotide sequence ID" value="NZ_JAABLM010000003.1"/>
</dbReference>
<dbReference type="PROSITE" id="PS51186">
    <property type="entry name" value="GNAT"/>
    <property type="match status" value="1"/>
</dbReference>
<dbReference type="SUPFAM" id="SSF55729">
    <property type="entry name" value="Acyl-CoA N-acyltransferases (Nat)"/>
    <property type="match status" value="1"/>
</dbReference>